<evidence type="ECO:0000313" key="1">
    <source>
        <dbReference type="EMBL" id="KAF7566629.1"/>
    </source>
</evidence>
<protein>
    <recommendedName>
        <fullName evidence="3">Reverse transcriptase Ty1/copia-type domain-containing protein</fullName>
    </recommendedName>
</protein>
<gene>
    <name evidence="1" type="ORF">PtrM4_149490</name>
</gene>
<proteinExistence type="predicted"/>
<dbReference type="KEGG" id="ptrr:90958088"/>
<accession>A0A834RN24</accession>
<dbReference type="PANTHER" id="PTHR11439:SF438">
    <property type="entry name" value="REVERSE TRANSCRIPTASE TY1_COPIA-TYPE DOMAIN-CONTAINING PROTEIN"/>
    <property type="match status" value="1"/>
</dbReference>
<reference evidence="1" key="1">
    <citation type="journal article" date="2018" name="BMC Genomics">
        <title>Comparative genomics of the wheat fungal pathogen Pyrenophora tritici-repentis reveals chromosomal variations and genome plasticity.</title>
        <authorList>
            <person name="Moolhuijzen P."/>
            <person name="See P.T."/>
            <person name="Hane J.K."/>
            <person name="Shi G."/>
            <person name="Liu Z."/>
            <person name="Oliver R.P."/>
            <person name="Moffat C.S."/>
        </authorList>
    </citation>
    <scope>NUCLEOTIDE SEQUENCE [LARGE SCALE GENOMIC DNA]</scope>
    <source>
        <strain evidence="1">M4</strain>
    </source>
</reference>
<dbReference type="InterPro" id="IPR043502">
    <property type="entry name" value="DNA/RNA_pol_sf"/>
</dbReference>
<dbReference type="SUPFAM" id="SSF56672">
    <property type="entry name" value="DNA/RNA polymerases"/>
    <property type="match status" value="1"/>
</dbReference>
<comment type="caution">
    <text evidence="1">The sequence shown here is derived from an EMBL/GenBank/DDBJ whole genome shotgun (WGS) entry which is preliminary data.</text>
</comment>
<dbReference type="RefSeq" id="XP_065959976.1">
    <property type="nucleotide sequence ID" value="XM_066109993.1"/>
</dbReference>
<dbReference type="PANTHER" id="PTHR11439">
    <property type="entry name" value="GAG-POL-RELATED RETROTRANSPOSON"/>
    <property type="match status" value="1"/>
</dbReference>
<dbReference type="Proteomes" id="UP000245464">
    <property type="component" value="Chromosome 9"/>
</dbReference>
<sequence length="321" mass="37420">MPRGWEQIPAEAEALDRRLNNALRREEISGQRLPLMWVFTYKFNEDGLLYKYKARLVVRGDLQEDWGDTYAATLAARVFRFLMALTAAFGTPDPYVEELGKILKLKRALYRLKDAPLLWYKHLKETLIKLVFFYVDDIVVLVHLDHLDNHQEFERRLEAVYDLRKLRELKWFLGIRVVNKYDLDQKSGGRYPAVPLVENSLPQTGEDTNHQRTQLYQQLVGSLAYISTFTRPDVARAHSVLARHLQNPGQKHVSAVKHVWRYLYGTRHLAIRASQQIAESSSYVWDKSLFYRASDAAFADDVESRQSSHGYLFKLYGMPIN</sequence>
<evidence type="ECO:0000313" key="2">
    <source>
        <dbReference type="Proteomes" id="UP000245464"/>
    </source>
</evidence>
<name>A0A834RN24_9PLEO</name>
<organism evidence="1 2">
    <name type="scientific">Pyrenophora tritici-repentis</name>
    <dbReference type="NCBI Taxonomy" id="45151"/>
    <lineage>
        <taxon>Eukaryota</taxon>
        <taxon>Fungi</taxon>
        <taxon>Dikarya</taxon>
        <taxon>Ascomycota</taxon>
        <taxon>Pezizomycotina</taxon>
        <taxon>Dothideomycetes</taxon>
        <taxon>Pleosporomycetidae</taxon>
        <taxon>Pleosporales</taxon>
        <taxon>Pleosporineae</taxon>
        <taxon>Pleosporaceae</taxon>
        <taxon>Pyrenophora</taxon>
    </lineage>
</organism>
<evidence type="ECO:0008006" key="3">
    <source>
        <dbReference type="Google" id="ProtNLM"/>
    </source>
</evidence>
<dbReference type="EMBL" id="NQIK02000009">
    <property type="protein sequence ID" value="KAF7566629.1"/>
    <property type="molecule type" value="Genomic_DNA"/>
</dbReference>
<dbReference type="AlphaFoldDB" id="A0A834RN24"/>
<dbReference type="GeneID" id="90958088"/>